<dbReference type="EMBL" id="LMTZ01000118">
    <property type="protein sequence ID" value="KST64777.1"/>
    <property type="molecule type" value="Genomic_DNA"/>
</dbReference>
<dbReference type="OrthoDB" id="10007914at2"/>
<gene>
    <name evidence="1" type="ORF">BC008_40450</name>
    <name evidence="2" type="ORF">BC008_41425</name>
</gene>
<sequence>MPAYLSDTKASEKFSYISLSDFPSIKFGVNFQELCTKQDDDFYYVFGYAKSATGVIKVGSSKDWKFEPQEIYFKVAKKNYEKTDWKTKEKKVIEQSRVEKLLCKNLATLDESKVYQGQIDVFDTNQIDLILLGKQADGTDIPEVVLNSLNTGFWMVTPCESPEKINPPEITLPKSYGSKSYGSKGQSELEKLNDRTKFAKQCLSEAFPDKKIENVSDLADVLSEAAIAEKSSVVWSVVCKIMGSD</sequence>
<dbReference type="Proteomes" id="UP000053372">
    <property type="component" value="Unassembled WGS sequence"/>
</dbReference>
<proteinExistence type="predicted"/>
<organism evidence="1 3">
    <name type="scientific">Mastigocoleus testarum BC008</name>
    <dbReference type="NCBI Taxonomy" id="371196"/>
    <lineage>
        <taxon>Bacteria</taxon>
        <taxon>Bacillati</taxon>
        <taxon>Cyanobacteriota</taxon>
        <taxon>Cyanophyceae</taxon>
        <taxon>Nostocales</taxon>
        <taxon>Hapalosiphonaceae</taxon>
        <taxon>Mastigocoleus</taxon>
    </lineage>
</organism>
<protein>
    <submittedName>
        <fullName evidence="1">Uncharacterized protein</fullName>
    </submittedName>
</protein>
<evidence type="ECO:0000313" key="3">
    <source>
        <dbReference type="Proteomes" id="UP000053372"/>
    </source>
</evidence>
<reference evidence="1 3" key="1">
    <citation type="journal article" date="2015" name="Genome Announc.">
        <title>Draft Genome of the Euendolithic (true boring) Cyanobacterium Mastigocoleus testarum strain BC008.</title>
        <authorList>
            <person name="Guida B.S."/>
            <person name="Garcia-Pichel F."/>
        </authorList>
    </citation>
    <scope>NUCLEOTIDE SEQUENCE [LARGE SCALE GENOMIC DNA]</scope>
    <source>
        <strain evidence="1 3">BC008</strain>
    </source>
</reference>
<comment type="caution">
    <text evidence="1">The sequence shown here is derived from an EMBL/GenBank/DDBJ whole genome shotgun (WGS) entry which is preliminary data.</text>
</comment>
<dbReference type="RefSeq" id="WP_027844076.1">
    <property type="nucleotide sequence ID" value="NZ_LMTZ01000118.1"/>
</dbReference>
<accession>A0A0V7ZHN2</accession>
<keyword evidence="3" id="KW-1185">Reference proteome</keyword>
<dbReference type="AlphaFoldDB" id="A0A0V7ZHN2"/>
<evidence type="ECO:0000313" key="1">
    <source>
        <dbReference type="EMBL" id="KST64067.1"/>
    </source>
</evidence>
<dbReference type="EMBL" id="LMTZ01000129">
    <property type="protein sequence ID" value="KST64067.1"/>
    <property type="molecule type" value="Genomic_DNA"/>
</dbReference>
<name>A0A0V7ZHN2_9CYAN</name>
<evidence type="ECO:0000313" key="2">
    <source>
        <dbReference type="EMBL" id="KST64777.1"/>
    </source>
</evidence>